<dbReference type="Gene3D" id="1.20.1250.20">
    <property type="entry name" value="MFS general substrate transporter like domains"/>
    <property type="match status" value="1"/>
</dbReference>
<keyword evidence="8" id="KW-1185">Reference proteome</keyword>
<dbReference type="CDD" id="cd17365">
    <property type="entry name" value="MFS_PcaK_like"/>
    <property type="match status" value="1"/>
</dbReference>
<evidence type="ECO:0000256" key="2">
    <source>
        <dbReference type="ARBA" id="ARBA00022692"/>
    </source>
</evidence>
<protein>
    <submittedName>
        <fullName evidence="7">AAHS family 4-hydroxybenzoate transporter-like MFS transporter</fullName>
    </submittedName>
</protein>
<evidence type="ECO:0000256" key="5">
    <source>
        <dbReference type="SAM" id="Phobius"/>
    </source>
</evidence>
<dbReference type="InterPro" id="IPR036259">
    <property type="entry name" value="MFS_trans_sf"/>
</dbReference>
<dbReference type="Pfam" id="PF07690">
    <property type="entry name" value="MFS_1"/>
    <property type="match status" value="1"/>
</dbReference>
<accession>A0ABX5KI76</accession>
<feature type="transmembrane region" description="Helical" evidence="5">
    <location>
        <begin position="287"/>
        <end position="310"/>
    </location>
</feature>
<name>A0ABX5KI76_9BURK</name>
<keyword evidence="2 5" id="KW-0812">Transmembrane</keyword>
<evidence type="ECO:0000313" key="7">
    <source>
        <dbReference type="EMBL" id="PVX81136.1"/>
    </source>
</evidence>
<feature type="transmembrane region" description="Helical" evidence="5">
    <location>
        <begin position="347"/>
        <end position="369"/>
    </location>
</feature>
<feature type="transmembrane region" description="Helical" evidence="5">
    <location>
        <begin position="253"/>
        <end position="275"/>
    </location>
</feature>
<organism evidence="7 8">
    <name type="scientific">Paraburkholderia unamae</name>
    <dbReference type="NCBI Taxonomy" id="219649"/>
    <lineage>
        <taxon>Bacteria</taxon>
        <taxon>Pseudomonadati</taxon>
        <taxon>Pseudomonadota</taxon>
        <taxon>Betaproteobacteria</taxon>
        <taxon>Burkholderiales</taxon>
        <taxon>Burkholderiaceae</taxon>
        <taxon>Paraburkholderia</taxon>
    </lineage>
</organism>
<dbReference type="PANTHER" id="PTHR23508:SF10">
    <property type="entry name" value="CARBOXYLIC ACID TRANSPORTER PROTEIN HOMOLOG"/>
    <property type="match status" value="1"/>
</dbReference>
<sequence length="452" mass="47000">MRVAESRRVDEFIDSLPVSRFQKRIVAICFLILMIEGFDTSSVGFIAPAIRAQWKLSPEAMAPLFALGLTGLMIGAVLFGPVADRVGRKKVLAISVLVFGACSLASAAATDITTLVVLRFATGLGLGGAMPNAITLTSEYCPARVRSTLVTMMFCGFTIGAMIGGFISTRIVDLGGWQAILIIGGIAPLLVVPLIVAALPESLRFLVLRNDGRHDTRIAAIASRIADSAGVPALVAEEATVRSSVRSLFSRDVVSGTIALWVSFFASVAVIYLLMNWLPLMLTEAGVPLAQASLIATMYQVGATVGAVLLGRCMDRLGAGRVLGYSYAGAAFCILLCAMALESKLFLSLAVLATGFFLSGSLICGYALSASYYPTSMRATGVAWANAVGRLGSILGSIVGGTIMQSHVGLKGAILLLAIPVIAAALSMVAIGRASPSRVATGASAKQSVVSE</sequence>
<evidence type="ECO:0000259" key="6">
    <source>
        <dbReference type="PROSITE" id="PS50850"/>
    </source>
</evidence>
<feature type="transmembrane region" description="Helical" evidence="5">
    <location>
        <begin position="322"/>
        <end position="341"/>
    </location>
</feature>
<keyword evidence="3 5" id="KW-1133">Transmembrane helix</keyword>
<feature type="transmembrane region" description="Helical" evidence="5">
    <location>
        <begin position="25"/>
        <end position="48"/>
    </location>
</feature>
<dbReference type="InterPro" id="IPR020846">
    <property type="entry name" value="MFS_dom"/>
</dbReference>
<feature type="transmembrane region" description="Helical" evidence="5">
    <location>
        <begin position="381"/>
        <end position="404"/>
    </location>
</feature>
<feature type="transmembrane region" description="Helical" evidence="5">
    <location>
        <begin position="91"/>
        <end position="110"/>
    </location>
</feature>
<comment type="subcellular location">
    <subcellularLocation>
        <location evidence="1">Membrane</location>
        <topology evidence="1">Multi-pass membrane protein</topology>
    </subcellularLocation>
</comment>
<dbReference type="SUPFAM" id="SSF103473">
    <property type="entry name" value="MFS general substrate transporter"/>
    <property type="match status" value="1"/>
</dbReference>
<dbReference type="Proteomes" id="UP000245712">
    <property type="component" value="Unassembled WGS sequence"/>
</dbReference>
<feature type="transmembrane region" description="Helical" evidence="5">
    <location>
        <begin position="148"/>
        <end position="167"/>
    </location>
</feature>
<feature type="transmembrane region" description="Helical" evidence="5">
    <location>
        <begin position="410"/>
        <end position="431"/>
    </location>
</feature>
<proteinExistence type="predicted"/>
<evidence type="ECO:0000256" key="4">
    <source>
        <dbReference type="ARBA" id="ARBA00023136"/>
    </source>
</evidence>
<dbReference type="PANTHER" id="PTHR23508">
    <property type="entry name" value="CARBOXYLIC ACID TRANSPORTER PROTEIN HOMOLOG"/>
    <property type="match status" value="1"/>
</dbReference>
<feature type="domain" description="Major facilitator superfamily (MFS) profile" evidence="6">
    <location>
        <begin position="25"/>
        <end position="436"/>
    </location>
</feature>
<reference evidence="7 8" key="1">
    <citation type="submission" date="2018-05" db="EMBL/GenBank/DDBJ databases">
        <title>Genomic Encyclopedia of Type Strains, Phase IV (KMG-V): Genome sequencing to study the core and pangenomes of soil and plant-associated prokaryotes.</title>
        <authorList>
            <person name="Whitman W."/>
        </authorList>
    </citation>
    <scope>NUCLEOTIDE SEQUENCE [LARGE SCALE GENOMIC DNA]</scope>
    <source>
        <strain evidence="7 8">SCZa-39</strain>
    </source>
</reference>
<evidence type="ECO:0000313" key="8">
    <source>
        <dbReference type="Proteomes" id="UP000245712"/>
    </source>
</evidence>
<feature type="transmembrane region" description="Helical" evidence="5">
    <location>
        <begin position="116"/>
        <end position="136"/>
    </location>
</feature>
<dbReference type="PROSITE" id="PS50850">
    <property type="entry name" value="MFS"/>
    <property type="match status" value="1"/>
</dbReference>
<evidence type="ECO:0000256" key="1">
    <source>
        <dbReference type="ARBA" id="ARBA00004141"/>
    </source>
</evidence>
<dbReference type="InterPro" id="IPR011701">
    <property type="entry name" value="MFS"/>
</dbReference>
<feature type="transmembrane region" description="Helical" evidence="5">
    <location>
        <begin position="60"/>
        <end position="79"/>
    </location>
</feature>
<gene>
    <name evidence="7" type="ORF">C7402_11138</name>
</gene>
<keyword evidence="4 5" id="KW-0472">Membrane</keyword>
<evidence type="ECO:0000256" key="3">
    <source>
        <dbReference type="ARBA" id="ARBA00022989"/>
    </source>
</evidence>
<comment type="caution">
    <text evidence="7">The sequence shown here is derived from an EMBL/GenBank/DDBJ whole genome shotgun (WGS) entry which is preliminary data.</text>
</comment>
<dbReference type="EMBL" id="QEOB01000011">
    <property type="protein sequence ID" value="PVX81136.1"/>
    <property type="molecule type" value="Genomic_DNA"/>
</dbReference>
<feature type="transmembrane region" description="Helical" evidence="5">
    <location>
        <begin position="179"/>
        <end position="199"/>
    </location>
</feature>